<feature type="transmembrane region" description="Helical" evidence="6">
    <location>
        <begin position="78"/>
        <end position="102"/>
    </location>
</feature>
<evidence type="ECO:0000256" key="2">
    <source>
        <dbReference type="ARBA" id="ARBA00022692"/>
    </source>
</evidence>
<dbReference type="Pfam" id="PF07690">
    <property type="entry name" value="MFS_1"/>
    <property type="match status" value="1"/>
</dbReference>
<feature type="region of interest" description="Disordered" evidence="5">
    <location>
        <begin position="1"/>
        <end position="58"/>
    </location>
</feature>
<dbReference type="InterPro" id="IPR011701">
    <property type="entry name" value="MFS"/>
</dbReference>
<sequence>MATMATTTPKITEPEIANSSSAEFDVEKNTNKTSTNEKPNGSFDGVDGGIPSDHESENFQEGVQRVRAVTTVWSKKTLWLMFALLYLVSFIDMLALSLQYALNPYITSQFGKHGLLASVSIVSTIVSGCSRLTLAKVVDIWGRVEGFIAMLFLMVIAAIMKATCKNIETYFAAHTMWWVGHIGLTYCIDVMMADMTTLRNRMIMFGVNGTPTIATTFAGPKIAQLYYDNLNFRWAFGSFAIILVGVCFPVIVIMLFEQRKAAKLGAIPVKGSGRNWFQSVCHYFIELDFIGIILATAVFALILLPFSIATYAPNKWATPYIIAMEVLGVLCIPAFCIWEIRFARVQFLPWKYLREPTLIGSCLLYAIMFTSIFCWNSYFSSYLQVVYRLSITTSGYVLNALSLSSAILSPIIGVVISYTGDFKWTAYAGIPFLLIGTAILIPLREPGSAVGLVVLTQILCGIGSGLFAACANLAVMASVSHQEVAVVLAIWGLFGSIGAAIGAAIAGALWNNILPSQLEHRLPEESKHLAKSIFASLVTQLSYEDGTPERDAIVGAYGDVQKKMVIAGSCFMPLILASIYIWRNINLKKLERERAQTRGNVF</sequence>
<feature type="transmembrane region" description="Helical" evidence="6">
    <location>
        <begin position="564"/>
        <end position="582"/>
    </location>
</feature>
<feature type="transmembrane region" description="Helical" evidence="6">
    <location>
        <begin position="171"/>
        <end position="192"/>
    </location>
</feature>
<proteinExistence type="predicted"/>
<gene>
    <name evidence="7" type="ORF">PVAG01_08774</name>
</gene>
<dbReference type="InterPro" id="IPR036259">
    <property type="entry name" value="MFS_trans_sf"/>
</dbReference>
<evidence type="ECO:0000313" key="8">
    <source>
        <dbReference type="Proteomes" id="UP001629113"/>
    </source>
</evidence>
<keyword evidence="4 6" id="KW-0472">Membrane</keyword>
<feature type="transmembrane region" description="Helical" evidence="6">
    <location>
        <begin position="283"/>
        <end position="308"/>
    </location>
</feature>
<reference evidence="7 8" key="1">
    <citation type="submission" date="2024-06" db="EMBL/GenBank/DDBJ databases">
        <title>Complete genome of Phlyctema vagabunda strain 19-DSS-EL-015.</title>
        <authorList>
            <person name="Fiorenzani C."/>
        </authorList>
    </citation>
    <scope>NUCLEOTIDE SEQUENCE [LARGE SCALE GENOMIC DNA]</scope>
    <source>
        <strain evidence="7 8">19-DSS-EL-015</strain>
    </source>
</reference>
<feature type="transmembrane region" description="Helical" evidence="6">
    <location>
        <begin position="234"/>
        <end position="256"/>
    </location>
</feature>
<comment type="subcellular location">
    <subcellularLocation>
        <location evidence="1">Membrane</location>
        <topology evidence="1">Multi-pass membrane protein</topology>
    </subcellularLocation>
</comment>
<keyword evidence="2 6" id="KW-0812">Transmembrane</keyword>
<feature type="transmembrane region" description="Helical" evidence="6">
    <location>
        <begin position="424"/>
        <end position="443"/>
    </location>
</feature>
<comment type="caution">
    <text evidence="7">The sequence shown here is derived from an EMBL/GenBank/DDBJ whole genome shotgun (WGS) entry which is preliminary data.</text>
</comment>
<dbReference type="SUPFAM" id="SSF103473">
    <property type="entry name" value="MFS general substrate transporter"/>
    <property type="match status" value="1"/>
</dbReference>
<evidence type="ECO:0000256" key="6">
    <source>
        <dbReference type="SAM" id="Phobius"/>
    </source>
</evidence>
<dbReference type="Gene3D" id="1.20.1250.20">
    <property type="entry name" value="MFS general substrate transporter like domains"/>
    <property type="match status" value="2"/>
</dbReference>
<dbReference type="Proteomes" id="UP001629113">
    <property type="component" value="Unassembled WGS sequence"/>
</dbReference>
<evidence type="ECO:0000256" key="4">
    <source>
        <dbReference type="ARBA" id="ARBA00023136"/>
    </source>
</evidence>
<dbReference type="PANTHER" id="PTHR23501:SF107">
    <property type="entry name" value="TRANSPORTER, PUTATIVE (AFU_ORTHOLOGUE AFUA_7G04730)-RELATED"/>
    <property type="match status" value="1"/>
</dbReference>
<evidence type="ECO:0000256" key="3">
    <source>
        <dbReference type="ARBA" id="ARBA00022989"/>
    </source>
</evidence>
<feature type="transmembrane region" description="Helical" evidence="6">
    <location>
        <begin position="358"/>
        <end position="378"/>
    </location>
</feature>
<dbReference type="PANTHER" id="PTHR23501">
    <property type="entry name" value="MAJOR FACILITATOR SUPERFAMILY"/>
    <property type="match status" value="1"/>
</dbReference>
<feature type="transmembrane region" description="Helical" evidence="6">
    <location>
        <begin position="449"/>
        <end position="474"/>
    </location>
</feature>
<protein>
    <submittedName>
        <fullName evidence="7">Siderophore iron transporter mirB</fullName>
    </submittedName>
</protein>
<feature type="transmembrane region" description="Helical" evidence="6">
    <location>
        <begin position="486"/>
        <end position="510"/>
    </location>
</feature>
<feature type="transmembrane region" description="Helical" evidence="6">
    <location>
        <begin position="140"/>
        <end position="159"/>
    </location>
</feature>
<keyword evidence="8" id="KW-1185">Reference proteome</keyword>
<feature type="transmembrane region" description="Helical" evidence="6">
    <location>
        <begin position="398"/>
        <end position="417"/>
    </location>
</feature>
<evidence type="ECO:0000256" key="1">
    <source>
        <dbReference type="ARBA" id="ARBA00004141"/>
    </source>
</evidence>
<feature type="transmembrane region" description="Helical" evidence="6">
    <location>
        <begin position="320"/>
        <end position="338"/>
    </location>
</feature>
<feature type="compositionally biased region" description="Polar residues" evidence="5">
    <location>
        <begin position="1"/>
        <end position="10"/>
    </location>
</feature>
<feature type="transmembrane region" description="Helical" evidence="6">
    <location>
        <begin position="114"/>
        <end position="134"/>
    </location>
</feature>
<keyword evidence="3 6" id="KW-1133">Transmembrane helix</keyword>
<evidence type="ECO:0000313" key="7">
    <source>
        <dbReference type="EMBL" id="KAL3420275.1"/>
    </source>
</evidence>
<evidence type="ECO:0000256" key="5">
    <source>
        <dbReference type="SAM" id="MobiDB-lite"/>
    </source>
</evidence>
<organism evidence="7 8">
    <name type="scientific">Phlyctema vagabunda</name>
    <dbReference type="NCBI Taxonomy" id="108571"/>
    <lineage>
        <taxon>Eukaryota</taxon>
        <taxon>Fungi</taxon>
        <taxon>Dikarya</taxon>
        <taxon>Ascomycota</taxon>
        <taxon>Pezizomycotina</taxon>
        <taxon>Leotiomycetes</taxon>
        <taxon>Helotiales</taxon>
        <taxon>Dermateaceae</taxon>
        <taxon>Phlyctema</taxon>
    </lineage>
</organism>
<dbReference type="EMBL" id="JBFCZG010000007">
    <property type="protein sequence ID" value="KAL3420275.1"/>
    <property type="molecule type" value="Genomic_DNA"/>
</dbReference>
<name>A0ABR4PAG2_9HELO</name>
<accession>A0ABR4PAG2</accession>